<dbReference type="STRING" id="145388.A0A0D2MAJ9"/>
<dbReference type="InterPro" id="IPR036928">
    <property type="entry name" value="AS_sf"/>
</dbReference>
<dbReference type="Pfam" id="PF01425">
    <property type="entry name" value="Amidase"/>
    <property type="match status" value="1"/>
</dbReference>
<keyword evidence="3" id="KW-1185">Reference proteome</keyword>
<dbReference type="Gene3D" id="3.90.1300.10">
    <property type="entry name" value="Amidase signature (AS) domain"/>
    <property type="match status" value="1"/>
</dbReference>
<reference evidence="2 3" key="1">
    <citation type="journal article" date="2013" name="BMC Genomics">
        <title>Reconstruction of the lipid metabolism for the microalga Monoraphidium neglectum from its genome sequence reveals characteristics suitable for biofuel production.</title>
        <authorList>
            <person name="Bogen C."/>
            <person name="Al-Dilaimi A."/>
            <person name="Albersmeier A."/>
            <person name="Wichmann J."/>
            <person name="Grundmann M."/>
            <person name="Rupp O."/>
            <person name="Lauersen K.J."/>
            <person name="Blifernez-Klassen O."/>
            <person name="Kalinowski J."/>
            <person name="Goesmann A."/>
            <person name="Mussgnug J.H."/>
            <person name="Kruse O."/>
        </authorList>
    </citation>
    <scope>NUCLEOTIDE SEQUENCE [LARGE SCALE GENOMIC DNA]</scope>
    <source>
        <strain evidence="2 3">SAG 48.87</strain>
    </source>
</reference>
<dbReference type="AlphaFoldDB" id="A0A0D2MAJ9"/>
<evidence type="ECO:0000259" key="1">
    <source>
        <dbReference type="Pfam" id="PF01425"/>
    </source>
</evidence>
<proteinExistence type="predicted"/>
<dbReference type="InterPro" id="IPR023631">
    <property type="entry name" value="Amidase_dom"/>
</dbReference>
<name>A0A0D2MAJ9_9CHLO</name>
<dbReference type="OrthoDB" id="549099at2759"/>
<dbReference type="KEGG" id="mng:MNEG_9998"/>
<accession>A0A0D2MAJ9</accession>
<organism evidence="2 3">
    <name type="scientific">Monoraphidium neglectum</name>
    <dbReference type="NCBI Taxonomy" id="145388"/>
    <lineage>
        <taxon>Eukaryota</taxon>
        <taxon>Viridiplantae</taxon>
        <taxon>Chlorophyta</taxon>
        <taxon>core chlorophytes</taxon>
        <taxon>Chlorophyceae</taxon>
        <taxon>CS clade</taxon>
        <taxon>Sphaeropleales</taxon>
        <taxon>Selenastraceae</taxon>
        <taxon>Monoraphidium</taxon>
    </lineage>
</organism>
<feature type="non-terminal residue" evidence="2">
    <location>
        <position position="1"/>
    </location>
</feature>
<evidence type="ECO:0000313" key="3">
    <source>
        <dbReference type="Proteomes" id="UP000054498"/>
    </source>
</evidence>
<dbReference type="EMBL" id="KK102361">
    <property type="protein sequence ID" value="KIY97961.1"/>
    <property type="molecule type" value="Genomic_DNA"/>
</dbReference>
<dbReference type="GeneID" id="25742873"/>
<sequence length="93" mass="9804">WPREFRGVEFDNYIDWLLPAAAVSLLGGPAICIPCGLTRAGLPVGLSLAGPPGSERRVLAAAAAYEAAHGWRRMVPRRPAAAAVAEAEAQQQV</sequence>
<dbReference type="SUPFAM" id="SSF75304">
    <property type="entry name" value="Amidase signature (AS) enzymes"/>
    <property type="match status" value="1"/>
</dbReference>
<gene>
    <name evidence="2" type="ORF">MNEG_9998</name>
</gene>
<dbReference type="RefSeq" id="XP_013896981.1">
    <property type="nucleotide sequence ID" value="XM_014041527.1"/>
</dbReference>
<feature type="domain" description="Amidase" evidence="1">
    <location>
        <begin position="9"/>
        <end position="59"/>
    </location>
</feature>
<evidence type="ECO:0000313" key="2">
    <source>
        <dbReference type="EMBL" id="KIY97961.1"/>
    </source>
</evidence>
<dbReference type="Proteomes" id="UP000054498">
    <property type="component" value="Unassembled WGS sequence"/>
</dbReference>
<protein>
    <recommendedName>
        <fullName evidence="1">Amidase domain-containing protein</fullName>
    </recommendedName>
</protein>